<evidence type="ECO:0000313" key="3">
    <source>
        <dbReference type="EMBL" id="AIE88150.1"/>
    </source>
</evidence>
<sequence>MCLLLGFMISLAWVGKETRNSRSAFLRADQRVRVSEALVDPEAYEQSVNEVKKLQEEKTKLENALSRNGTDSKVLNDSLQEMKSFAGLTEVEGPGVAVTLRDSGKTDTGFGGQVATNPDSVIHDQDVVHVVNELFASGAEAIAVNGHRVAGTTSFRCVGTTILVNDVKIASPIVVRALGDSDTLFGAMNMPGGALSQIRIFDPAMVQVEKVQMMRLPAYTGTTAKKWAKVVAPPQESKAAK</sequence>
<dbReference type="Gene3D" id="3.30.70.1880">
    <property type="entry name" value="Protein of unknown function DUF881"/>
    <property type="match status" value="1"/>
</dbReference>
<dbReference type="STRING" id="661478.OP10G_4782"/>
<dbReference type="PANTHER" id="PTHR37313:SF2">
    <property type="entry name" value="UPF0749 PROTEIN YLXX"/>
    <property type="match status" value="1"/>
</dbReference>
<protein>
    <recommendedName>
        <fullName evidence="5">Division initiation protein</fullName>
    </recommendedName>
</protein>
<reference evidence="3 4" key="1">
    <citation type="journal article" date="2014" name="PLoS ONE">
        <title>The first complete genome sequence of the class fimbriimonadia in the phylum armatimonadetes.</title>
        <authorList>
            <person name="Hu Z.Y."/>
            <person name="Wang Y.Z."/>
            <person name="Im W.T."/>
            <person name="Wang S.Y."/>
            <person name="Zhao G.P."/>
            <person name="Zheng H.J."/>
            <person name="Quan Z.X."/>
        </authorList>
    </citation>
    <scope>NUCLEOTIDE SEQUENCE [LARGE SCALE GENOMIC DNA]</scope>
    <source>
        <strain evidence="3">Gsoil 348</strain>
    </source>
</reference>
<evidence type="ECO:0000256" key="1">
    <source>
        <dbReference type="ARBA" id="ARBA00009108"/>
    </source>
</evidence>
<evidence type="ECO:0008006" key="5">
    <source>
        <dbReference type="Google" id="ProtNLM"/>
    </source>
</evidence>
<dbReference type="Pfam" id="PF05949">
    <property type="entry name" value="DUF881"/>
    <property type="match status" value="1"/>
</dbReference>
<dbReference type="EMBL" id="CP007139">
    <property type="protein sequence ID" value="AIE88150.1"/>
    <property type="molecule type" value="Genomic_DNA"/>
</dbReference>
<dbReference type="AlphaFoldDB" id="A0A068NYH8"/>
<evidence type="ECO:0000313" key="4">
    <source>
        <dbReference type="Proteomes" id="UP000027982"/>
    </source>
</evidence>
<dbReference type="PANTHER" id="PTHR37313">
    <property type="entry name" value="UPF0749 PROTEIN RV1825"/>
    <property type="match status" value="1"/>
</dbReference>
<dbReference type="eggNOG" id="COG3879">
    <property type="taxonomic scope" value="Bacteria"/>
</dbReference>
<dbReference type="KEGG" id="fgi:OP10G_4782"/>
<keyword evidence="4" id="KW-1185">Reference proteome</keyword>
<comment type="similarity">
    <text evidence="1">Belongs to the UPF0749 family.</text>
</comment>
<dbReference type="InterPro" id="IPR010273">
    <property type="entry name" value="DUF881"/>
</dbReference>
<keyword evidence="2" id="KW-0175">Coiled coil</keyword>
<feature type="coiled-coil region" evidence="2">
    <location>
        <begin position="44"/>
        <end position="71"/>
    </location>
</feature>
<dbReference type="Proteomes" id="UP000027982">
    <property type="component" value="Chromosome"/>
</dbReference>
<proteinExistence type="inferred from homology"/>
<dbReference type="HOGENOM" id="CLU_040273_4_0_0"/>
<gene>
    <name evidence="3" type="ORF">OP10G_4782</name>
</gene>
<accession>A0A068NYH8</accession>
<organism evidence="3 4">
    <name type="scientific">Fimbriimonas ginsengisoli Gsoil 348</name>
    <dbReference type="NCBI Taxonomy" id="661478"/>
    <lineage>
        <taxon>Bacteria</taxon>
        <taxon>Bacillati</taxon>
        <taxon>Armatimonadota</taxon>
        <taxon>Fimbriimonadia</taxon>
        <taxon>Fimbriimonadales</taxon>
        <taxon>Fimbriimonadaceae</taxon>
        <taxon>Fimbriimonas</taxon>
    </lineage>
</organism>
<name>A0A068NYH8_FIMGI</name>
<evidence type="ECO:0000256" key="2">
    <source>
        <dbReference type="SAM" id="Coils"/>
    </source>
</evidence>